<keyword evidence="2" id="KW-1185">Reference proteome</keyword>
<organism evidence="1 2">
    <name type="scientific">Mycena alexandri</name>
    <dbReference type="NCBI Taxonomy" id="1745969"/>
    <lineage>
        <taxon>Eukaryota</taxon>
        <taxon>Fungi</taxon>
        <taxon>Dikarya</taxon>
        <taxon>Basidiomycota</taxon>
        <taxon>Agaricomycotina</taxon>
        <taxon>Agaricomycetes</taxon>
        <taxon>Agaricomycetidae</taxon>
        <taxon>Agaricales</taxon>
        <taxon>Marasmiineae</taxon>
        <taxon>Mycenaceae</taxon>
        <taxon>Mycena</taxon>
    </lineage>
</organism>
<gene>
    <name evidence="1" type="ORF">C8F04DRAFT_1233697</name>
</gene>
<evidence type="ECO:0000313" key="2">
    <source>
        <dbReference type="Proteomes" id="UP001218188"/>
    </source>
</evidence>
<dbReference type="Proteomes" id="UP001218188">
    <property type="component" value="Unassembled WGS sequence"/>
</dbReference>
<protein>
    <submittedName>
        <fullName evidence="1">Uncharacterized protein</fullName>
    </submittedName>
</protein>
<proteinExistence type="predicted"/>
<comment type="caution">
    <text evidence="1">The sequence shown here is derived from an EMBL/GenBank/DDBJ whole genome shotgun (WGS) entry which is preliminary data.</text>
</comment>
<evidence type="ECO:0000313" key="1">
    <source>
        <dbReference type="EMBL" id="KAJ7035237.1"/>
    </source>
</evidence>
<accession>A0AAD6SXG7</accession>
<sequence>MLSAGAILIPNVSPNPILVMRCRQIEIEHCLELVVSGMSEGEGVQGALCKWIKRNIRNPISKETCFAGAHIPESEPDCLIVWMTGGAATSRLLTAGDKIAETFKSHAPSVHRPQAGGSGTCYKKQWLLEKDAYFLMSAETASLEVRRHKQQHIPLSSIHHALPIMPPFSSYYKTHGLAAPSINSLVFYCPKPHCRHRLELKLCTSGPRKECFFLQCFKSHEDELPFYHFFAAGDTPPTAIARPLMTTLATIAEKFCVVPRFIERVRETELRAQAKRAAALAAVMSPSPSPDHSLTEQWHDEWEVLLSPHRLAMCPPLLRVSHHILLHPPLSLISRPVLVFSLYHSTIMHSSNVLSSYIGPTMPSQGHRFFAVAWRGVACRSGSAGMSRRASVGLLWDFGFLA</sequence>
<reference evidence="1" key="1">
    <citation type="submission" date="2023-03" db="EMBL/GenBank/DDBJ databases">
        <title>Massive genome expansion in bonnet fungi (Mycena s.s.) driven by repeated elements and novel gene families across ecological guilds.</title>
        <authorList>
            <consortium name="Lawrence Berkeley National Laboratory"/>
            <person name="Harder C.B."/>
            <person name="Miyauchi S."/>
            <person name="Viragh M."/>
            <person name="Kuo A."/>
            <person name="Thoen E."/>
            <person name="Andreopoulos B."/>
            <person name="Lu D."/>
            <person name="Skrede I."/>
            <person name="Drula E."/>
            <person name="Henrissat B."/>
            <person name="Morin E."/>
            <person name="Kohler A."/>
            <person name="Barry K."/>
            <person name="LaButti K."/>
            <person name="Morin E."/>
            <person name="Salamov A."/>
            <person name="Lipzen A."/>
            <person name="Mereny Z."/>
            <person name="Hegedus B."/>
            <person name="Baldrian P."/>
            <person name="Stursova M."/>
            <person name="Weitz H."/>
            <person name="Taylor A."/>
            <person name="Grigoriev I.V."/>
            <person name="Nagy L.G."/>
            <person name="Martin F."/>
            <person name="Kauserud H."/>
        </authorList>
    </citation>
    <scope>NUCLEOTIDE SEQUENCE</scope>
    <source>
        <strain evidence="1">CBHHK200</strain>
    </source>
</reference>
<dbReference type="EMBL" id="JARJCM010000051">
    <property type="protein sequence ID" value="KAJ7035237.1"/>
    <property type="molecule type" value="Genomic_DNA"/>
</dbReference>
<name>A0AAD6SXG7_9AGAR</name>
<dbReference type="AlphaFoldDB" id="A0AAD6SXG7"/>